<feature type="transmembrane region" description="Helical" evidence="6">
    <location>
        <begin position="410"/>
        <end position="434"/>
    </location>
</feature>
<dbReference type="InterPro" id="IPR002797">
    <property type="entry name" value="Polysacc_synth"/>
</dbReference>
<accession>A0A848QLI1</accession>
<comment type="caution">
    <text evidence="7">The sequence shown here is derived from an EMBL/GenBank/DDBJ whole genome shotgun (WGS) entry which is preliminary data.</text>
</comment>
<evidence type="ECO:0000313" key="7">
    <source>
        <dbReference type="EMBL" id="NMW31533.1"/>
    </source>
</evidence>
<evidence type="ECO:0000256" key="3">
    <source>
        <dbReference type="ARBA" id="ARBA00022692"/>
    </source>
</evidence>
<dbReference type="Pfam" id="PF01943">
    <property type="entry name" value="Polysacc_synt"/>
    <property type="match status" value="1"/>
</dbReference>
<name>A0A848QLI1_9SPHN</name>
<feature type="transmembrane region" description="Helical" evidence="6">
    <location>
        <begin position="165"/>
        <end position="186"/>
    </location>
</feature>
<feature type="transmembrane region" description="Helical" evidence="6">
    <location>
        <begin position="135"/>
        <end position="158"/>
    </location>
</feature>
<feature type="transmembrane region" description="Helical" evidence="6">
    <location>
        <begin position="192"/>
        <end position="211"/>
    </location>
</feature>
<evidence type="ECO:0000313" key="8">
    <source>
        <dbReference type="Proteomes" id="UP000561181"/>
    </source>
</evidence>
<evidence type="ECO:0000256" key="2">
    <source>
        <dbReference type="ARBA" id="ARBA00022475"/>
    </source>
</evidence>
<feature type="transmembrane region" description="Helical" evidence="6">
    <location>
        <begin position="21"/>
        <end position="42"/>
    </location>
</feature>
<keyword evidence="3 6" id="KW-0812">Transmembrane</keyword>
<comment type="subcellular location">
    <subcellularLocation>
        <location evidence="1">Cell membrane</location>
        <topology evidence="1">Multi-pass membrane protein</topology>
    </subcellularLocation>
</comment>
<protein>
    <submittedName>
        <fullName evidence="7">Lipopolysaccharide biosynthesis protein</fullName>
    </submittedName>
</protein>
<evidence type="ECO:0000256" key="4">
    <source>
        <dbReference type="ARBA" id="ARBA00022989"/>
    </source>
</evidence>
<keyword evidence="5 6" id="KW-0472">Membrane</keyword>
<feature type="transmembrane region" description="Helical" evidence="6">
    <location>
        <begin position="54"/>
        <end position="75"/>
    </location>
</feature>
<evidence type="ECO:0000256" key="5">
    <source>
        <dbReference type="ARBA" id="ARBA00023136"/>
    </source>
</evidence>
<feature type="transmembrane region" description="Helical" evidence="6">
    <location>
        <begin position="96"/>
        <end position="123"/>
    </location>
</feature>
<dbReference type="PANTHER" id="PTHR30250:SF31">
    <property type="entry name" value="INNER MEMBRANE PROTEIN YGHQ"/>
    <property type="match status" value="1"/>
</dbReference>
<evidence type="ECO:0000256" key="6">
    <source>
        <dbReference type="SAM" id="Phobius"/>
    </source>
</evidence>
<feature type="transmembrane region" description="Helical" evidence="6">
    <location>
        <begin position="384"/>
        <end position="404"/>
    </location>
</feature>
<dbReference type="RefSeq" id="WP_170011079.1">
    <property type="nucleotide sequence ID" value="NZ_JABCRE010000002.1"/>
</dbReference>
<dbReference type="AlphaFoldDB" id="A0A848QLI1"/>
<dbReference type="InterPro" id="IPR050833">
    <property type="entry name" value="Poly_Biosynth_Transport"/>
</dbReference>
<sequence>MSKTVESEQNAATGFRRVLKNIGWLLGGKVFGAVCSLVYLAILVRSLGVKDFGHFALIFATAQAFVALSGFQVWQAIVKFGTPYILNGDWQRFGRLAVFGGVVDVLGAVIGCLMAFAIIYGFGTELELNPNYVDVAFLFVCTLLFARGSAAMGILRVLDRYDLAVYVNAVTPASRLLAACLIWWVGPTVERFLFAWGMIELITAVLLWIAAWRQKPETLKFGLVHQWKTTLDENVGIKRFMGITYANDSLMAILQQGPLLAVGYFLGTSAAGIYRVVDQLAKGMSKLSNLSTQALFPEINRLKHLSPGDEFRKLIRQINIMVILSGISVVILAMLLGEWTIQIIGGDGLSSANIVLIPLAIGAAFELASVAYEPVLYSTGHARYSFMVRLLSLVVLTIGILSFVSYGTIGVAWAVALGFATGYVLMSVTVWFVLRGMNVQPAEG</sequence>
<keyword evidence="2" id="KW-1003">Cell membrane</keyword>
<dbReference type="GO" id="GO:0005886">
    <property type="term" value="C:plasma membrane"/>
    <property type="evidence" value="ECO:0007669"/>
    <property type="project" value="UniProtKB-SubCell"/>
</dbReference>
<dbReference type="Proteomes" id="UP000561181">
    <property type="component" value="Unassembled WGS sequence"/>
</dbReference>
<feature type="transmembrane region" description="Helical" evidence="6">
    <location>
        <begin position="349"/>
        <end position="372"/>
    </location>
</feature>
<proteinExistence type="predicted"/>
<dbReference type="PANTHER" id="PTHR30250">
    <property type="entry name" value="PST FAMILY PREDICTED COLANIC ACID TRANSPORTER"/>
    <property type="match status" value="1"/>
</dbReference>
<keyword evidence="8" id="KW-1185">Reference proteome</keyword>
<keyword evidence="4 6" id="KW-1133">Transmembrane helix</keyword>
<feature type="transmembrane region" description="Helical" evidence="6">
    <location>
        <begin position="318"/>
        <end position="337"/>
    </location>
</feature>
<organism evidence="7 8">
    <name type="scientific">Pontixanthobacter rizhaonensis</name>
    <dbReference type="NCBI Taxonomy" id="2730337"/>
    <lineage>
        <taxon>Bacteria</taxon>
        <taxon>Pseudomonadati</taxon>
        <taxon>Pseudomonadota</taxon>
        <taxon>Alphaproteobacteria</taxon>
        <taxon>Sphingomonadales</taxon>
        <taxon>Erythrobacteraceae</taxon>
        <taxon>Pontixanthobacter</taxon>
    </lineage>
</organism>
<reference evidence="7 8" key="1">
    <citation type="submission" date="2020-04" db="EMBL/GenBank/DDBJ databases">
        <authorList>
            <person name="Liu A."/>
        </authorList>
    </citation>
    <scope>NUCLEOTIDE SEQUENCE [LARGE SCALE GENOMIC DNA]</scope>
    <source>
        <strain evidence="7 8">RZ02</strain>
    </source>
</reference>
<gene>
    <name evidence="7" type="ORF">HKD42_05625</name>
</gene>
<dbReference type="EMBL" id="JABCRE010000002">
    <property type="protein sequence ID" value="NMW31533.1"/>
    <property type="molecule type" value="Genomic_DNA"/>
</dbReference>
<evidence type="ECO:0000256" key="1">
    <source>
        <dbReference type="ARBA" id="ARBA00004651"/>
    </source>
</evidence>